<dbReference type="EMBL" id="VDMQ01000011">
    <property type="protein sequence ID" value="TNM53110.1"/>
    <property type="molecule type" value="Genomic_DNA"/>
</dbReference>
<reference evidence="1 2" key="1">
    <citation type="submission" date="2019-06" db="EMBL/GenBank/DDBJ databases">
        <authorList>
            <person name="Mardanova A.M."/>
            <person name="Pudova D.S."/>
            <person name="Shagimardanova E.I."/>
            <person name="Gogoleva N.E."/>
            <person name="Lutfullin M.T."/>
            <person name="Hadieva G.F."/>
            <person name="Sharipova M.R."/>
        </authorList>
    </citation>
    <scope>NUCLEOTIDE SEQUENCE [LARGE SCALE GENOMIC DNA]</scope>
    <source>
        <strain evidence="1 2">MG-1</strain>
    </source>
</reference>
<dbReference type="RefSeq" id="WP_139469714.1">
    <property type="nucleotide sequence ID" value="NZ_VDMQ01000011.1"/>
</dbReference>
<evidence type="ECO:0000313" key="1">
    <source>
        <dbReference type="EMBL" id="TNM53110.1"/>
    </source>
</evidence>
<dbReference type="AlphaFoldDB" id="A0A5C4WXQ3"/>
<dbReference type="Proteomes" id="UP000314223">
    <property type="component" value="Unassembled WGS sequence"/>
</dbReference>
<evidence type="ECO:0008006" key="3">
    <source>
        <dbReference type="Google" id="ProtNLM"/>
    </source>
</evidence>
<sequence>METKTIDVLKAELARDGEVAIGFNRAKQFLRNPVGFLGLRRTGHPAPQVIVNGFGLWAAVDGFPEGGVPWARILEVHITKVNVSSYIDVSIRTPDTPDRRRTLRMPHMLEVDPETLAKWIVMELMVRGNPI</sequence>
<organism evidence="1 2">
    <name type="scientific">Brevibacterium sediminis</name>
    <dbReference type="NCBI Taxonomy" id="1857024"/>
    <lineage>
        <taxon>Bacteria</taxon>
        <taxon>Bacillati</taxon>
        <taxon>Actinomycetota</taxon>
        <taxon>Actinomycetes</taxon>
        <taxon>Micrococcales</taxon>
        <taxon>Brevibacteriaceae</taxon>
        <taxon>Brevibacterium</taxon>
    </lineage>
</organism>
<accession>A0A5C4WXQ3</accession>
<name>A0A5C4WXQ3_9MICO</name>
<proteinExistence type="predicted"/>
<evidence type="ECO:0000313" key="2">
    <source>
        <dbReference type="Proteomes" id="UP000314223"/>
    </source>
</evidence>
<comment type="caution">
    <text evidence="1">The sequence shown here is derived from an EMBL/GenBank/DDBJ whole genome shotgun (WGS) entry which is preliminary data.</text>
</comment>
<protein>
    <recommendedName>
        <fullName evidence="3">DUF5655 domain-containing protein</fullName>
    </recommendedName>
</protein>
<gene>
    <name evidence="1" type="ORF">FHQ09_15425</name>
</gene>